<dbReference type="Proteomes" id="UP000036681">
    <property type="component" value="Unplaced"/>
</dbReference>
<keyword evidence="1" id="KW-1185">Reference proteome</keyword>
<name>A0A0M3HY38_ASCLU</name>
<evidence type="ECO:0000313" key="1">
    <source>
        <dbReference type="Proteomes" id="UP000036681"/>
    </source>
</evidence>
<proteinExistence type="predicted"/>
<reference evidence="2" key="1">
    <citation type="submission" date="2017-02" db="UniProtKB">
        <authorList>
            <consortium name="WormBaseParasite"/>
        </authorList>
    </citation>
    <scope>IDENTIFICATION</scope>
</reference>
<dbReference type="WBParaSite" id="ALUE_0000836101-mRNA-1">
    <property type="protein sequence ID" value="ALUE_0000836101-mRNA-1"/>
    <property type="gene ID" value="ALUE_0000836101"/>
</dbReference>
<accession>A0A0M3HY38</accession>
<organism evidence="1 2">
    <name type="scientific">Ascaris lumbricoides</name>
    <name type="common">Giant roundworm</name>
    <dbReference type="NCBI Taxonomy" id="6252"/>
    <lineage>
        <taxon>Eukaryota</taxon>
        <taxon>Metazoa</taxon>
        <taxon>Ecdysozoa</taxon>
        <taxon>Nematoda</taxon>
        <taxon>Chromadorea</taxon>
        <taxon>Rhabditida</taxon>
        <taxon>Spirurina</taxon>
        <taxon>Ascaridomorpha</taxon>
        <taxon>Ascaridoidea</taxon>
        <taxon>Ascarididae</taxon>
        <taxon>Ascaris</taxon>
    </lineage>
</organism>
<sequence>MASTNHIPSEMMMPSESCCTLIEGDKHVHGIPQPTVVNPPAWKACVWYTFVFSSCSAGHLSVLSRPY</sequence>
<evidence type="ECO:0000313" key="2">
    <source>
        <dbReference type="WBParaSite" id="ALUE_0000836101-mRNA-1"/>
    </source>
</evidence>
<dbReference type="AlphaFoldDB" id="A0A0M3HY38"/>
<protein>
    <submittedName>
        <fullName evidence="2">Uncharacterized protein</fullName>
    </submittedName>
</protein>